<proteinExistence type="predicted"/>
<sequence>MDRIPAEIKYKILRSALGVFKDQPHAFMRTRKTVCCLSNEWRALGLSDPVIWSHVFVSPRIGRADILRQSARCSSDLDVYVELLDMDLDPAFLAWFTDNIAPLLLRCRELTIVSPYTPPSVGIFRTISSLDGSSIQRIRLDFRPVPLYQQWMNTPVQPMFRGLLPKLQSLSMRRNFLLPSAMPFLQPIRELHLSSLNAPYIPSVETMLEILRSAPSLANIRLKDVDFSGWKTSSRPLPVLKYLTHLAIISLPMGVVDVFSLVTMPALHTFHLEYNRDDPIGYMHIAWSDIFLGVTTAIVRTHSWDHAEFEGVLRRFSAAERVDIRNNDHMLTAAFQHIILTRQGLLPNAEIIFLPSWVPLSNADDMLTNPSRQSGAPGMRLVTPVSLFNLTEYIEYYTAIDSTVAYRPITVPEDLWA</sequence>
<dbReference type="Gene3D" id="3.80.10.10">
    <property type="entry name" value="Ribonuclease Inhibitor"/>
    <property type="match status" value="1"/>
</dbReference>
<comment type="caution">
    <text evidence="1">The sequence shown here is derived from an EMBL/GenBank/DDBJ whole genome shotgun (WGS) entry which is preliminary data.</text>
</comment>
<evidence type="ECO:0000313" key="2">
    <source>
        <dbReference type="Proteomes" id="UP001215598"/>
    </source>
</evidence>
<evidence type="ECO:0008006" key="3">
    <source>
        <dbReference type="Google" id="ProtNLM"/>
    </source>
</evidence>
<name>A0AAD7IEK3_9AGAR</name>
<dbReference type="InterPro" id="IPR032675">
    <property type="entry name" value="LRR_dom_sf"/>
</dbReference>
<gene>
    <name evidence="1" type="ORF">B0H16DRAFT_1728909</name>
</gene>
<dbReference type="EMBL" id="JARKIB010000102">
    <property type="protein sequence ID" value="KAJ7740547.1"/>
    <property type="molecule type" value="Genomic_DNA"/>
</dbReference>
<keyword evidence="2" id="KW-1185">Reference proteome</keyword>
<dbReference type="SUPFAM" id="SSF52047">
    <property type="entry name" value="RNI-like"/>
    <property type="match status" value="1"/>
</dbReference>
<reference evidence="1" key="1">
    <citation type="submission" date="2023-03" db="EMBL/GenBank/DDBJ databases">
        <title>Massive genome expansion in bonnet fungi (Mycena s.s.) driven by repeated elements and novel gene families across ecological guilds.</title>
        <authorList>
            <consortium name="Lawrence Berkeley National Laboratory"/>
            <person name="Harder C.B."/>
            <person name="Miyauchi S."/>
            <person name="Viragh M."/>
            <person name="Kuo A."/>
            <person name="Thoen E."/>
            <person name="Andreopoulos B."/>
            <person name="Lu D."/>
            <person name="Skrede I."/>
            <person name="Drula E."/>
            <person name="Henrissat B."/>
            <person name="Morin E."/>
            <person name="Kohler A."/>
            <person name="Barry K."/>
            <person name="LaButti K."/>
            <person name="Morin E."/>
            <person name="Salamov A."/>
            <person name="Lipzen A."/>
            <person name="Mereny Z."/>
            <person name="Hegedus B."/>
            <person name="Baldrian P."/>
            <person name="Stursova M."/>
            <person name="Weitz H."/>
            <person name="Taylor A."/>
            <person name="Grigoriev I.V."/>
            <person name="Nagy L.G."/>
            <person name="Martin F."/>
            <person name="Kauserud H."/>
        </authorList>
    </citation>
    <scope>NUCLEOTIDE SEQUENCE</scope>
    <source>
        <strain evidence="1">CBHHK182m</strain>
    </source>
</reference>
<evidence type="ECO:0000313" key="1">
    <source>
        <dbReference type="EMBL" id="KAJ7740547.1"/>
    </source>
</evidence>
<dbReference type="AlphaFoldDB" id="A0AAD7IEK3"/>
<accession>A0AAD7IEK3</accession>
<protein>
    <recommendedName>
        <fullName evidence="3">F-box domain-containing protein</fullName>
    </recommendedName>
</protein>
<dbReference type="Proteomes" id="UP001215598">
    <property type="component" value="Unassembled WGS sequence"/>
</dbReference>
<organism evidence="1 2">
    <name type="scientific">Mycena metata</name>
    <dbReference type="NCBI Taxonomy" id="1033252"/>
    <lineage>
        <taxon>Eukaryota</taxon>
        <taxon>Fungi</taxon>
        <taxon>Dikarya</taxon>
        <taxon>Basidiomycota</taxon>
        <taxon>Agaricomycotina</taxon>
        <taxon>Agaricomycetes</taxon>
        <taxon>Agaricomycetidae</taxon>
        <taxon>Agaricales</taxon>
        <taxon>Marasmiineae</taxon>
        <taxon>Mycenaceae</taxon>
        <taxon>Mycena</taxon>
    </lineage>
</organism>